<feature type="region of interest" description="Disordered" evidence="6">
    <location>
        <begin position="988"/>
        <end position="1157"/>
    </location>
</feature>
<feature type="compositionally biased region" description="Low complexity" evidence="6">
    <location>
        <begin position="28"/>
        <end position="62"/>
    </location>
</feature>
<accession>A0AAV5AQK6</accession>
<name>A0AAV5AQK6_9AGAM</name>
<keyword evidence="5" id="KW-0539">Nucleus</keyword>
<feature type="region of interest" description="Disordered" evidence="6">
    <location>
        <begin position="858"/>
        <end position="911"/>
    </location>
</feature>
<keyword evidence="4" id="KW-0804">Transcription</keyword>
<dbReference type="PANTHER" id="PTHR10019">
    <property type="entry name" value="SNF5"/>
    <property type="match status" value="1"/>
</dbReference>
<evidence type="ECO:0000256" key="6">
    <source>
        <dbReference type="SAM" id="MobiDB-lite"/>
    </source>
</evidence>
<feature type="region of interest" description="Disordered" evidence="6">
    <location>
        <begin position="715"/>
        <end position="752"/>
    </location>
</feature>
<feature type="compositionally biased region" description="Pro residues" evidence="6">
    <location>
        <begin position="832"/>
        <end position="841"/>
    </location>
</feature>
<feature type="compositionally biased region" description="Acidic residues" evidence="6">
    <location>
        <begin position="1033"/>
        <end position="1042"/>
    </location>
</feature>
<comment type="subcellular location">
    <subcellularLocation>
        <location evidence="1">Nucleus</location>
    </subcellularLocation>
</comment>
<gene>
    <name evidence="7" type="ORF">Clacol_010381</name>
</gene>
<dbReference type="GO" id="GO:0006338">
    <property type="term" value="P:chromatin remodeling"/>
    <property type="evidence" value="ECO:0007669"/>
    <property type="project" value="InterPro"/>
</dbReference>
<feature type="region of interest" description="Disordered" evidence="6">
    <location>
        <begin position="806"/>
        <end position="845"/>
    </location>
</feature>
<evidence type="ECO:0000256" key="4">
    <source>
        <dbReference type="ARBA" id="ARBA00023163"/>
    </source>
</evidence>
<feature type="compositionally biased region" description="Pro residues" evidence="6">
    <location>
        <begin position="280"/>
        <end position="293"/>
    </location>
</feature>
<feature type="compositionally biased region" description="Basic and acidic residues" evidence="6">
    <location>
        <begin position="1043"/>
        <end position="1062"/>
    </location>
</feature>
<evidence type="ECO:0000313" key="8">
    <source>
        <dbReference type="Proteomes" id="UP001050691"/>
    </source>
</evidence>
<keyword evidence="3" id="KW-0805">Transcription regulation</keyword>
<evidence type="ECO:0000256" key="5">
    <source>
        <dbReference type="ARBA" id="ARBA00023242"/>
    </source>
</evidence>
<feature type="compositionally biased region" description="Basic and acidic residues" evidence="6">
    <location>
        <begin position="988"/>
        <end position="1006"/>
    </location>
</feature>
<feature type="compositionally biased region" description="Low complexity" evidence="6">
    <location>
        <begin position="94"/>
        <end position="116"/>
    </location>
</feature>
<protein>
    <recommendedName>
        <fullName evidence="9">SNF5-domain-containing protein</fullName>
    </recommendedName>
</protein>
<dbReference type="GO" id="GO:0000228">
    <property type="term" value="C:nuclear chromosome"/>
    <property type="evidence" value="ECO:0007669"/>
    <property type="project" value="InterPro"/>
</dbReference>
<evidence type="ECO:0000256" key="1">
    <source>
        <dbReference type="ARBA" id="ARBA00004123"/>
    </source>
</evidence>
<feature type="compositionally biased region" description="Pro residues" evidence="6">
    <location>
        <begin position="74"/>
        <end position="86"/>
    </location>
</feature>
<feature type="compositionally biased region" description="Low complexity" evidence="6">
    <location>
        <begin position="158"/>
        <end position="181"/>
    </location>
</feature>
<evidence type="ECO:0000256" key="2">
    <source>
        <dbReference type="ARBA" id="ARBA00010239"/>
    </source>
</evidence>
<comment type="caution">
    <text evidence="7">The sequence shown here is derived from an EMBL/GenBank/DDBJ whole genome shotgun (WGS) entry which is preliminary data.</text>
</comment>
<comment type="similarity">
    <text evidence="2">Belongs to the SNF5 family.</text>
</comment>
<evidence type="ECO:0008006" key="9">
    <source>
        <dbReference type="Google" id="ProtNLM"/>
    </source>
</evidence>
<dbReference type="Pfam" id="PF04855">
    <property type="entry name" value="SNF5"/>
    <property type="match status" value="1"/>
</dbReference>
<reference evidence="7" key="1">
    <citation type="submission" date="2021-10" db="EMBL/GenBank/DDBJ databases">
        <title>De novo Genome Assembly of Clathrus columnatus (Basidiomycota, Fungi) Using Illumina and Nanopore Sequence Data.</title>
        <authorList>
            <person name="Ogiso-Tanaka E."/>
            <person name="Itagaki H."/>
            <person name="Hosoya T."/>
            <person name="Hosaka K."/>
        </authorList>
    </citation>
    <scope>NUCLEOTIDE SEQUENCE</scope>
    <source>
        <strain evidence="7">MO-923</strain>
    </source>
</reference>
<feature type="compositionally biased region" description="Low complexity" evidence="6">
    <location>
        <begin position="132"/>
        <end position="148"/>
    </location>
</feature>
<feature type="compositionally biased region" description="Low complexity" evidence="6">
    <location>
        <begin position="1101"/>
        <end position="1114"/>
    </location>
</feature>
<dbReference type="InterPro" id="IPR006939">
    <property type="entry name" value="SNF5"/>
</dbReference>
<dbReference type="Proteomes" id="UP001050691">
    <property type="component" value="Unassembled WGS sequence"/>
</dbReference>
<feature type="region of interest" description="Disordered" evidence="6">
    <location>
        <begin position="537"/>
        <end position="558"/>
    </location>
</feature>
<feature type="compositionally biased region" description="Low complexity" evidence="6">
    <location>
        <begin position="191"/>
        <end position="222"/>
    </location>
</feature>
<feature type="compositionally biased region" description="Acidic residues" evidence="6">
    <location>
        <begin position="1063"/>
        <end position="1072"/>
    </location>
</feature>
<feature type="compositionally biased region" description="Pro residues" evidence="6">
    <location>
        <begin position="901"/>
        <end position="911"/>
    </location>
</feature>
<evidence type="ECO:0000256" key="3">
    <source>
        <dbReference type="ARBA" id="ARBA00023015"/>
    </source>
</evidence>
<evidence type="ECO:0000313" key="7">
    <source>
        <dbReference type="EMBL" id="GJJ16102.1"/>
    </source>
</evidence>
<proteinExistence type="inferred from homology"/>
<keyword evidence="8" id="KW-1185">Reference proteome</keyword>
<dbReference type="EMBL" id="BPWL01000013">
    <property type="protein sequence ID" value="GJJ16102.1"/>
    <property type="molecule type" value="Genomic_DNA"/>
</dbReference>
<feature type="region of interest" description="Disordered" evidence="6">
    <location>
        <begin position="28"/>
        <end position="307"/>
    </location>
</feature>
<organism evidence="7 8">
    <name type="scientific">Clathrus columnatus</name>
    <dbReference type="NCBI Taxonomy" id="1419009"/>
    <lineage>
        <taxon>Eukaryota</taxon>
        <taxon>Fungi</taxon>
        <taxon>Dikarya</taxon>
        <taxon>Basidiomycota</taxon>
        <taxon>Agaricomycotina</taxon>
        <taxon>Agaricomycetes</taxon>
        <taxon>Phallomycetidae</taxon>
        <taxon>Phallales</taxon>
        <taxon>Clathraceae</taxon>
        <taxon>Clathrus</taxon>
    </lineage>
</organism>
<sequence length="1248" mass="140177">MTHKDLQPRNSDTRRILAFIPLFMAHQFNPPQFYPPQSQSQQQPPQQQQQQRKPLPLSQQQQFPAYDARMMMMMPPPPPQQRPPSTRPGTAGRQQQPSLSQQQQQQPSAPSLFQQQHSPGRGFPSQGSFDPQYQQQQQQQQQLHQQQQAGHNPQFAGISSSIHHQQHPPQQQQFHPQIQPHPDGRLALHPQSQLQMQMQMQLAGQTQAQAQLHQQQHTQSHQIHPGQPAMPGTPTPMQTSPSLRKRKLPHSPSPAPSQHNHHTLLPPTQPAAVPGLSPSRMPPPIDVKPPPPSSAAVVSGQSHSQTPHLSLNPAITHISSVPLVGSGPAITPLTPDDMTNMKIWIDRDKAYEQALNASRERSHRELNEALRAKIGWWEEEIKPRHKMGRERFGILWPDRKRKERSDKLRRAGIRSQNLKFPSRLRSDISDKKEDLIPIRLELDVEHHKLRETFVWNVNDPLVKPESLAQSIVDDFKLASHYVQTIAKAIHEQLQEHAPEPEETTNVHSGVLDSTTEAWWGAWRKRIRTQRGFVRTRWQSEDDADDESSNSDRKVIKGRKKRRKLGVDVPEVMGETPMSLEELRPKEPVSGLDMDEEWRILIKIHVLVGSMKLEDQFEWDLACTTNSPEQFAIQYTAELGLPGEFTTAIAHQIREQVYVYRKAILSGLAGQPVEDDELRPTFLPPLTRSTIARTLDNANAHMPLLNYLSDGEIERNEREREKEIKRRRRTVRSKTAGGGLHQFTTGGRIMPDRTYRTPGIGFPEVDNTALSGQGSQGSVGATTTTSRRAAAAAASLTIANMVASENGGSPIQMNMPDPLPIRPVRETPKKGLMPPPQHPSQPPQKMFKAPALPPTVYRPRAKLALPPPSTSLDPSKYRRRLGSTKGGVDTNMDDDDDGASLLPPPPPPPLPPARLTAKQLRDLEKEAKEREYAEGQHENVINGVWHCSNCGCPDNIAIGRRKGPLGDKSQCGPCGKFYHRHRRPRPVEYRIDPEYHLKLRNESEKGKGGVGKRKGVGRPSAAATEAMRKKKEEEKEDEDEKDDEKEKETEKDDEKDEKEKEEDKELDDDDDDGKEGTLKPVSMISNASVGKNNDLGAVHVGPASPTDSSSSEEPPLALKNTGEKPRSPALPPPPPQASLSSSPVIPRHSPVSPAMKTTVKVPVQRPEWLRRALDEMQARYPEDRFDVVLRKSTDPNAPPEWRVKCHDCPGKLYTPGPEETLANFDVHLKNRKHRAQVNARINNTTPPPQ</sequence>
<dbReference type="AlphaFoldDB" id="A0AAV5AQK6"/>